<dbReference type="RefSeq" id="WP_161481040.1">
    <property type="nucleotide sequence ID" value="NZ_WXEW01000005.1"/>
</dbReference>
<name>A0A7C9JVX4_9ACTN</name>
<protein>
    <submittedName>
        <fullName evidence="1">PqqD family peptide modification chaperone</fullName>
    </submittedName>
</protein>
<dbReference type="EMBL" id="WXEW01000005">
    <property type="protein sequence ID" value="NAS23819.1"/>
    <property type="molecule type" value="Genomic_DNA"/>
</dbReference>
<dbReference type="InterPro" id="IPR008792">
    <property type="entry name" value="PQQD"/>
</dbReference>
<organism evidence="1 2">
    <name type="scientific">Herbidospora solisilvae</name>
    <dbReference type="NCBI Taxonomy" id="2696284"/>
    <lineage>
        <taxon>Bacteria</taxon>
        <taxon>Bacillati</taxon>
        <taxon>Actinomycetota</taxon>
        <taxon>Actinomycetes</taxon>
        <taxon>Streptosporangiales</taxon>
        <taxon>Streptosporangiaceae</taxon>
        <taxon>Herbidospora</taxon>
    </lineage>
</organism>
<evidence type="ECO:0000313" key="2">
    <source>
        <dbReference type="Proteomes" id="UP000479526"/>
    </source>
</evidence>
<dbReference type="Pfam" id="PF05402">
    <property type="entry name" value="PqqD"/>
    <property type="match status" value="1"/>
</dbReference>
<dbReference type="InterPro" id="IPR041881">
    <property type="entry name" value="PqqD_sf"/>
</dbReference>
<accession>A0A7C9JVX4</accession>
<reference evidence="1 2" key="1">
    <citation type="submission" date="2020-01" db="EMBL/GenBank/DDBJ databases">
        <title>Herbidospora sp. NEAU-GS84 nov., a novel actinomycete isolated from soil.</title>
        <authorList>
            <person name="Han L."/>
        </authorList>
    </citation>
    <scope>NUCLEOTIDE SEQUENCE [LARGE SCALE GENOMIC DNA]</scope>
    <source>
        <strain evidence="1 2">NEAU-GS84</strain>
    </source>
</reference>
<keyword evidence="2" id="KW-1185">Reference proteome</keyword>
<comment type="caution">
    <text evidence="1">The sequence shown here is derived from an EMBL/GenBank/DDBJ whole genome shotgun (WGS) entry which is preliminary data.</text>
</comment>
<dbReference type="Gene3D" id="1.10.10.1150">
    <property type="entry name" value="Coenzyme PQQ synthesis protein D (PqqD)"/>
    <property type="match status" value="1"/>
</dbReference>
<proteinExistence type="predicted"/>
<dbReference type="AlphaFoldDB" id="A0A7C9JVX4"/>
<dbReference type="Proteomes" id="UP000479526">
    <property type="component" value="Unassembled WGS sequence"/>
</dbReference>
<sequence>MALTISDAVIWQETADGVSLYHTETGAFSTLNETGSKIWMMVEQAGEREPIALSMSRAYARGNDAVSRRIVTEVNQFIGSMVENGMLLEEA</sequence>
<gene>
    <name evidence="1" type="ORF">GT755_19230</name>
</gene>
<evidence type="ECO:0000313" key="1">
    <source>
        <dbReference type="EMBL" id="NAS23819.1"/>
    </source>
</evidence>